<dbReference type="InterPro" id="IPR036388">
    <property type="entry name" value="WH-like_DNA-bd_sf"/>
</dbReference>
<dbReference type="Gene3D" id="3.30.70.920">
    <property type="match status" value="1"/>
</dbReference>
<evidence type="ECO:0000259" key="4">
    <source>
        <dbReference type="PROSITE" id="PS50956"/>
    </source>
</evidence>
<dbReference type="PANTHER" id="PTHR30154:SF34">
    <property type="entry name" value="TRANSCRIPTIONAL REGULATOR AZLB"/>
    <property type="match status" value="1"/>
</dbReference>
<proteinExistence type="predicted"/>
<evidence type="ECO:0000256" key="3">
    <source>
        <dbReference type="ARBA" id="ARBA00023163"/>
    </source>
</evidence>
<dbReference type="InterPro" id="IPR011008">
    <property type="entry name" value="Dimeric_a/b-barrel"/>
</dbReference>
<dbReference type="Gene3D" id="1.10.10.10">
    <property type="entry name" value="Winged helix-like DNA-binding domain superfamily/Winged helix DNA-binding domain"/>
    <property type="match status" value="1"/>
</dbReference>
<dbReference type="RefSeq" id="WP_272138349.1">
    <property type="nucleotide sequence ID" value="NZ_JAQLOI010000003.1"/>
</dbReference>
<dbReference type="SMART" id="SM00344">
    <property type="entry name" value="HTH_ASNC"/>
    <property type="match status" value="1"/>
</dbReference>
<evidence type="ECO:0000256" key="1">
    <source>
        <dbReference type="ARBA" id="ARBA00023015"/>
    </source>
</evidence>
<dbReference type="Pfam" id="PF01037">
    <property type="entry name" value="AsnC_trans_reg"/>
    <property type="match status" value="1"/>
</dbReference>
<dbReference type="PROSITE" id="PS50956">
    <property type="entry name" value="HTH_ASNC_2"/>
    <property type="match status" value="1"/>
</dbReference>
<keyword evidence="6" id="KW-1185">Reference proteome</keyword>
<keyword evidence="1" id="KW-0805">Transcription regulation</keyword>
<dbReference type="InterPro" id="IPR019887">
    <property type="entry name" value="Tscrpt_reg_AsnC/Lrp_C"/>
</dbReference>
<dbReference type="PRINTS" id="PR00033">
    <property type="entry name" value="HTHASNC"/>
</dbReference>
<dbReference type="Proteomes" id="UP001210678">
    <property type="component" value="Unassembled WGS sequence"/>
</dbReference>
<dbReference type="PANTHER" id="PTHR30154">
    <property type="entry name" value="LEUCINE-RESPONSIVE REGULATORY PROTEIN"/>
    <property type="match status" value="1"/>
</dbReference>
<evidence type="ECO:0000256" key="2">
    <source>
        <dbReference type="ARBA" id="ARBA00023125"/>
    </source>
</evidence>
<comment type="caution">
    <text evidence="5">The sequence shown here is derived from an EMBL/GenBank/DDBJ whole genome shotgun (WGS) entry which is preliminary data.</text>
</comment>
<dbReference type="InterPro" id="IPR036390">
    <property type="entry name" value="WH_DNA-bd_sf"/>
</dbReference>
<dbReference type="SUPFAM" id="SSF54909">
    <property type="entry name" value="Dimeric alpha+beta barrel"/>
    <property type="match status" value="1"/>
</dbReference>
<gene>
    <name evidence="5" type="ORF">PGX00_15810</name>
</gene>
<dbReference type="InterPro" id="IPR000485">
    <property type="entry name" value="AsnC-type_HTH_dom"/>
</dbReference>
<protein>
    <submittedName>
        <fullName evidence="5">Lrp/AsnC family transcriptional regulator</fullName>
    </submittedName>
</protein>
<dbReference type="InterPro" id="IPR019888">
    <property type="entry name" value="Tscrpt_reg_AsnC-like"/>
</dbReference>
<name>A0ABT4YVK4_9VIBR</name>
<dbReference type="Pfam" id="PF13404">
    <property type="entry name" value="HTH_AsnC-type"/>
    <property type="match status" value="1"/>
</dbReference>
<keyword evidence="2" id="KW-0238">DNA-binding</keyword>
<evidence type="ECO:0000313" key="6">
    <source>
        <dbReference type="Proteomes" id="UP001210678"/>
    </source>
</evidence>
<dbReference type="EMBL" id="JAQLOI010000003">
    <property type="protein sequence ID" value="MDB1125023.1"/>
    <property type="molecule type" value="Genomic_DNA"/>
</dbReference>
<feature type="domain" description="HTH asnC-type" evidence="4">
    <location>
        <begin position="1"/>
        <end position="62"/>
    </location>
</feature>
<organism evidence="5 6">
    <name type="scientific">Vibrio algarum</name>
    <dbReference type="NCBI Taxonomy" id="3020714"/>
    <lineage>
        <taxon>Bacteria</taxon>
        <taxon>Pseudomonadati</taxon>
        <taxon>Pseudomonadota</taxon>
        <taxon>Gammaproteobacteria</taxon>
        <taxon>Vibrionales</taxon>
        <taxon>Vibrionaceae</taxon>
        <taxon>Vibrio</taxon>
    </lineage>
</organism>
<reference evidence="5 6" key="1">
    <citation type="submission" date="2023-01" db="EMBL/GenBank/DDBJ databases">
        <title>Vibrio sp. KJ40-1 sp.nov, isolated from marine algae.</title>
        <authorList>
            <person name="Butt M."/>
            <person name="Kim J.M.J."/>
            <person name="Jeon C.O.C."/>
        </authorList>
    </citation>
    <scope>NUCLEOTIDE SEQUENCE [LARGE SCALE GENOMIC DNA]</scope>
    <source>
        <strain evidence="5 6">KJ40-1</strain>
    </source>
</reference>
<keyword evidence="3" id="KW-0804">Transcription</keyword>
<accession>A0ABT4YVK4</accession>
<dbReference type="SUPFAM" id="SSF46785">
    <property type="entry name" value="Winged helix' DNA-binding domain"/>
    <property type="match status" value="1"/>
</dbReference>
<evidence type="ECO:0000313" key="5">
    <source>
        <dbReference type="EMBL" id="MDB1125023.1"/>
    </source>
</evidence>
<sequence>MDTIDLKILEQLQIDTKTSMGSLAEKVGLSEPACYRRVRQLRSSNHIEKEVAIVKPKTMGWPLSMLLLVQLERDNGFAVNQFIDRINNTPEVLDTWYVTGDFDVVLQVIATDMETFDEFTQQVLHKDDSVKSVKTLVVMRHSKIVGPIPPALD</sequence>